<dbReference type="InterPro" id="IPR029058">
    <property type="entry name" value="AB_hydrolase_fold"/>
</dbReference>
<accession>A0A2I9CW86</accession>
<feature type="domain" description="AB hydrolase-1" evidence="1">
    <location>
        <begin position="4"/>
        <end position="54"/>
    </location>
</feature>
<dbReference type="SUPFAM" id="SSF53474">
    <property type="entry name" value="alpha/beta-Hydrolases"/>
    <property type="match status" value="1"/>
</dbReference>
<dbReference type="Proteomes" id="UP000236569">
    <property type="component" value="Unassembled WGS sequence"/>
</dbReference>
<dbReference type="Pfam" id="PF00561">
    <property type="entry name" value="Abhydrolase_1"/>
    <property type="match status" value="1"/>
</dbReference>
<sequence>MREQLAARRVPTLIVWGDHDLILPARHLEEARRHHPHARFHLFQDTGHMPQLERALAFNRLALDFLQEVSP</sequence>
<dbReference type="PANTHER" id="PTHR43194:SF2">
    <property type="entry name" value="PEROXISOMAL MEMBRANE PROTEIN LPX1"/>
    <property type="match status" value="1"/>
</dbReference>
<proteinExistence type="predicted"/>
<keyword evidence="3" id="KW-1185">Reference proteome</keyword>
<evidence type="ECO:0000313" key="3">
    <source>
        <dbReference type="Proteomes" id="UP000236569"/>
    </source>
</evidence>
<dbReference type="GO" id="GO:0016787">
    <property type="term" value="F:hydrolase activity"/>
    <property type="evidence" value="ECO:0007669"/>
    <property type="project" value="UniProtKB-KW"/>
</dbReference>
<dbReference type="InterPro" id="IPR050228">
    <property type="entry name" value="Carboxylesterase_BioH"/>
</dbReference>
<reference evidence="3" key="1">
    <citation type="submission" date="2018-01" db="EMBL/GenBank/DDBJ databases">
        <title>Draft Genome Sequence of the Radioresistant Bacterium Deinococcus aerius TR0125, Isolated from the Higher Atmosphere above Japan.</title>
        <authorList>
            <person name="Satoh K."/>
            <person name="Arai H."/>
            <person name="Sanzen T."/>
            <person name="Kawaguchi Y."/>
            <person name="Hayashi H."/>
            <person name="Yokobori S."/>
            <person name="Yamagishi A."/>
            <person name="Oono Y."/>
            <person name="Narumi I."/>
        </authorList>
    </citation>
    <scope>NUCLEOTIDE SEQUENCE [LARGE SCALE GENOMIC DNA]</scope>
    <source>
        <strain evidence="3">TR0125</strain>
    </source>
</reference>
<dbReference type="AlphaFoldDB" id="A0A2I9CW86"/>
<dbReference type="EMBL" id="BFAG01000008">
    <property type="protein sequence ID" value="GBF06243.1"/>
    <property type="molecule type" value="Genomic_DNA"/>
</dbReference>
<organism evidence="2 3">
    <name type="scientific">Deinococcus aerius</name>
    <dbReference type="NCBI Taxonomy" id="200253"/>
    <lineage>
        <taxon>Bacteria</taxon>
        <taxon>Thermotogati</taxon>
        <taxon>Deinococcota</taxon>
        <taxon>Deinococci</taxon>
        <taxon>Deinococcales</taxon>
        <taxon>Deinococcaceae</taxon>
        <taxon>Deinococcus</taxon>
    </lineage>
</organism>
<dbReference type="Gene3D" id="3.40.50.1820">
    <property type="entry name" value="alpha/beta hydrolase"/>
    <property type="match status" value="1"/>
</dbReference>
<keyword evidence="2" id="KW-0378">Hydrolase</keyword>
<protein>
    <submittedName>
        <fullName evidence="2">Alpha/beta hydrolase fold protein</fullName>
    </submittedName>
</protein>
<comment type="caution">
    <text evidence="2">The sequence shown here is derived from an EMBL/GenBank/DDBJ whole genome shotgun (WGS) entry which is preliminary data.</text>
</comment>
<name>A0A2I9CW86_9DEIO</name>
<evidence type="ECO:0000313" key="2">
    <source>
        <dbReference type="EMBL" id="GBF06243.1"/>
    </source>
</evidence>
<dbReference type="InterPro" id="IPR000073">
    <property type="entry name" value="AB_hydrolase_1"/>
</dbReference>
<evidence type="ECO:0000259" key="1">
    <source>
        <dbReference type="Pfam" id="PF00561"/>
    </source>
</evidence>
<dbReference type="PANTHER" id="PTHR43194">
    <property type="entry name" value="HYDROLASE ALPHA/BETA FOLD FAMILY"/>
    <property type="match status" value="1"/>
</dbReference>
<gene>
    <name evidence="2" type="ORF">DAERI_080034</name>
</gene>